<reference evidence="3" key="1">
    <citation type="journal article" date="2019" name="Int. J. Syst. Evol. Microbiol.">
        <title>The Global Catalogue of Microorganisms (GCM) 10K type strain sequencing project: providing services to taxonomists for standard genome sequencing and annotation.</title>
        <authorList>
            <consortium name="The Broad Institute Genomics Platform"/>
            <consortium name="The Broad Institute Genome Sequencing Center for Infectious Disease"/>
            <person name="Wu L."/>
            <person name="Ma J."/>
        </authorList>
    </citation>
    <scope>NUCLEOTIDE SEQUENCE [LARGE SCALE GENOMIC DNA]</scope>
    <source>
        <strain evidence="3">KCTC 23701</strain>
    </source>
</reference>
<proteinExistence type="predicted"/>
<dbReference type="Proteomes" id="UP000604737">
    <property type="component" value="Unassembled WGS sequence"/>
</dbReference>
<feature type="signal peptide" evidence="1">
    <location>
        <begin position="1"/>
        <end position="19"/>
    </location>
</feature>
<protein>
    <submittedName>
        <fullName evidence="2">Uncharacterized protein</fullName>
    </submittedName>
</protein>
<sequence>MRVSIYALFTTFVTTPAIAIAFSINQSSTYNNQSEQYTDSTRAPLHENFTVLAIKSSNIQTTYKTEKFITETVSGVRWNDDPLNMAPNHPISWGLHFETGCLNHKKVGTQWDLSYRTHCGDIQFLHSMASNENEIAKDTITAMKMWFEFTYKVSSGEIPAFTPFSKVGKYLSLSSSEQFNAFFTKPYPDWTPAGLFKKECYRKGGNLLKPLGSRTTLVCKKQIYSSTETQNRALGSALHMIEDSFSSSHVMRENNKEYGISHTNNAGRIVKFGNYNLQDGFRHAEADKNYDSEAEGRNNNMIQIAGQFIALALSERQDKVNRWSDAEVLFNENFETTDENAKPDSIGYEHKQIIHH</sequence>
<dbReference type="RefSeq" id="WP_189459159.1">
    <property type="nucleotide sequence ID" value="NZ_BMYO01000002.1"/>
</dbReference>
<name>A0ABQ3GX83_9NEIS</name>
<keyword evidence="3" id="KW-1185">Reference proteome</keyword>
<keyword evidence="1" id="KW-0732">Signal</keyword>
<comment type="caution">
    <text evidence="2">The sequence shown here is derived from an EMBL/GenBank/DDBJ whole genome shotgun (WGS) entry which is preliminary data.</text>
</comment>
<dbReference type="EMBL" id="BMYO01000002">
    <property type="protein sequence ID" value="GHD59508.1"/>
    <property type="molecule type" value="Genomic_DNA"/>
</dbReference>
<feature type="chain" id="PRO_5045436185" evidence="1">
    <location>
        <begin position="20"/>
        <end position="356"/>
    </location>
</feature>
<evidence type="ECO:0000313" key="2">
    <source>
        <dbReference type="EMBL" id="GHD59508.1"/>
    </source>
</evidence>
<evidence type="ECO:0000256" key="1">
    <source>
        <dbReference type="SAM" id="SignalP"/>
    </source>
</evidence>
<gene>
    <name evidence="2" type="ORF">GCM10007350_11090</name>
</gene>
<evidence type="ECO:0000313" key="3">
    <source>
        <dbReference type="Proteomes" id="UP000604737"/>
    </source>
</evidence>
<accession>A0ABQ3GX83</accession>
<organism evidence="2 3">
    <name type="scientific">Jeongeupia chitinilytica</name>
    <dbReference type="NCBI Taxonomy" id="1041641"/>
    <lineage>
        <taxon>Bacteria</taxon>
        <taxon>Pseudomonadati</taxon>
        <taxon>Pseudomonadota</taxon>
        <taxon>Betaproteobacteria</taxon>
        <taxon>Neisseriales</taxon>
        <taxon>Chitinibacteraceae</taxon>
        <taxon>Jeongeupia</taxon>
    </lineage>
</organism>